<dbReference type="AlphaFoldDB" id="A0A8X7BCN7"/>
<evidence type="ECO:0000313" key="3">
    <source>
        <dbReference type="Proteomes" id="UP000887159"/>
    </source>
</evidence>
<proteinExistence type="predicted"/>
<protein>
    <submittedName>
        <fullName evidence="2">Uncharacterized protein</fullName>
    </submittedName>
</protein>
<gene>
    <name evidence="2" type="ORF">TNCV_2880011</name>
</gene>
<organism evidence="2 3">
    <name type="scientific">Trichonephila clavipes</name>
    <name type="common">Golden silk orbweaver</name>
    <name type="synonym">Nephila clavipes</name>
    <dbReference type="NCBI Taxonomy" id="2585209"/>
    <lineage>
        <taxon>Eukaryota</taxon>
        <taxon>Metazoa</taxon>
        <taxon>Ecdysozoa</taxon>
        <taxon>Arthropoda</taxon>
        <taxon>Chelicerata</taxon>
        <taxon>Arachnida</taxon>
        <taxon>Araneae</taxon>
        <taxon>Araneomorphae</taxon>
        <taxon>Entelegynae</taxon>
        <taxon>Araneoidea</taxon>
        <taxon>Nephilidae</taxon>
        <taxon>Trichonephila</taxon>
    </lineage>
</organism>
<evidence type="ECO:0000313" key="2">
    <source>
        <dbReference type="EMBL" id="GFY26673.1"/>
    </source>
</evidence>
<accession>A0A8X7BCN7</accession>
<feature type="region of interest" description="Disordered" evidence="1">
    <location>
        <begin position="1"/>
        <end position="21"/>
    </location>
</feature>
<name>A0A8X7BCN7_TRICX</name>
<reference evidence="2" key="1">
    <citation type="submission" date="2020-08" db="EMBL/GenBank/DDBJ databases">
        <title>Multicomponent nature underlies the extraordinary mechanical properties of spider dragline silk.</title>
        <authorList>
            <person name="Kono N."/>
            <person name="Nakamura H."/>
            <person name="Mori M."/>
            <person name="Yoshida Y."/>
            <person name="Ohtoshi R."/>
            <person name="Malay A.D."/>
            <person name="Moran D.A.P."/>
            <person name="Tomita M."/>
            <person name="Numata K."/>
            <person name="Arakawa K."/>
        </authorList>
    </citation>
    <scope>NUCLEOTIDE SEQUENCE</scope>
</reference>
<dbReference type="Proteomes" id="UP000887159">
    <property type="component" value="Unassembled WGS sequence"/>
</dbReference>
<dbReference type="EMBL" id="BMAU01021376">
    <property type="protein sequence ID" value="GFY26673.1"/>
    <property type="molecule type" value="Genomic_DNA"/>
</dbReference>
<evidence type="ECO:0000256" key="1">
    <source>
        <dbReference type="SAM" id="MobiDB-lite"/>
    </source>
</evidence>
<sequence length="101" mass="11664">MKNMNWEYQKSKGHESSTTRATSVVTDLGNFEPWSNDKEDIRATILQTSTKRQQEDFELYTTNLKAISSSTQRVLSGTRFRTRESTLLAIHEFTAMTLEIK</sequence>
<comment type="caution">
    <text evidence="2">The sequence shown here is derived from an EMBL/GenBank/DDBJ whole genome shotgun (WGS) entry which is preliminary data.</text>
</comment>
<keyword evidence="3" id="KW-1185">Reference proteome</keyword>